<dbReference type="EMBL" id="BAAAHU010000029">
    <property type="protein sequence ID" value="GAA1011192.1"/>
    <property type="molecule type" value="Genomic_DNA"/>
</dbReference>
<dbReference type="Proteomes" id="UP001501072">
    <property type="component" value="Unassembled WGS sequence"/>
</dbReference>
<feature type="transmembrane region" description="Helical" evidence="1">
    <location>
        <begin position="83"/>
        <end position="104"/>
    </location>
</feature>
<reference evidence="3 4" key="1">
    <citation type="journal article" date="2019" name="Int. J. Syst. Evol. Microbiol.">
        <title>The Global Catalogue of Microorganisms (GCM) 10K type strain sequencing project: providing services to taxonomists for standard genome sequencing and annotation.</title>
        <authorList>
            <consortium name="The Broad Institute Genomics Platform"/>
            <consortium name="The Broad Institute Genome Sequencing Center for Infectious Disease"/>
            <person name="Wu L."/>
            <person name="Ma J."/>
        </authorList>
    </citation>
    <scope>NUCLEOTIDE SEQUENCE [LARGE SCALE GENOMIC DNA]</scope>
    <source>
        <strain evidence="3 4">JCM 11269</strain>
    </source>
</reference>
<dbReference type="InterPro" id="IPR019251">
    <property type="entry name" value="DUF2231_TM"/>
</dbReference>
<comment type="caution">
    <text evidence="3">The sequence shown here is derived from an EMBL/GenBank/DDBJ whole genome shotgun (WGS) entry which is preliminary data.</text>
</comment>
<sequence>MYSKATIAGHPIHPMLIGFPVAFYTGTLVGFAVYAATGSTFWLNLAIALNVVAVGSALLAAIPGFVDWTFGIPHGSAAKSVGLAHAGLNVIALGLFAISMGTYVTRWNDPTTGVALGLGLASAGLLCTLAAGFLGWMLVQDYHIGVRLTPTQERDEITVQSAHPIGTHRHQHPVA</sequence>
<feature type="transmembrane region" description="Helical" evidence="1">
    <location>
        <begin position="12"/>
        <end position="35"/>
    </location>
</feature>
<protein>
    <submittedName>
        <fullName evidence="3">DUF2231 domain-containing protein</fullName>
    </submittedName>
</protein>
<feature type="transmembrane region" description="Helical" evidence="1">
    <location>
        <begin position="116"/>
        <end position="139"/>
    </location>
</feature>
<feature type="domain" description="DUF2231" evidence="2">
    <location>
        <begin position="9"/>
        <end position="146"/>
    </location>
</feature>
<feature type="transmembrane region" description="Helical" evidence="1">
    <location>
        <begin position="41"/>
        <end position="62"/>
    </location>
</feature>
<gene>
    <name evidence="3" type="ORF">GCM10009564_31420</name>
</gene>
<proteinExistence type="predicted"/>
<evidence type="ECO:0000313" key="4">
    <source>
        <dbReference type="Proteomes" id="UP001501072"/>
    </source>
</evidence>
<organism evidence="3 4">
    <name type="scientific">Streptomyces thermogriseus</name>
    <dbReference type="NCBI Taxonomy" id="75292"/>
    <lineage>
        <taxon>Bacteria</taxon>
        <taxon>Bacillati</taxon>
        <taxon>Actinomycetota</taxon>
        <taxon>Actinomycetes</taxon>
        <taxon>Kitasatosporales</taxon>
        <taxon>Streptomycetaceae</taxon>
        <taxon>Streptomyces</taxon>
    </lineage>
</organism>
<keyword evidence="1" id="KW-0812">Transmembrane</keyword>
<evidence type="ECO:0000259" key="2">
    <source>
        <dbReference type="Pfam" id="PF09990"/>
    </source>
</evidence>
<evidence type="ECO:0000313" key="3">
    <source>
        <dbReference type="EMBL" id="GAA1011192.1"/>
    </source>
</evidence>
<keyword evidence="1" id="KW-1133">Transmembrane helix</keyword>
<dbReference type="Pfam" id="PF09990">
    <property type="entry name" value="DUF2231"/>
    <property type="match status" value="1"/>
</dbReference>
<evidence type="ECO:0000256" key="1">
    <source>
        <dbReference type="SAM" id="Phobius"/>
    </source>
</evidence>
<keyword evidence="4" id="KW-1185">Reference proteome</keyword>
<name>A0ABN1T0Y3_9ACTN</name>
<dbReference type="RefSeq" id="WP_086792719.1">
    <property type="nucleotide sequence ID" value="NZ_BAAAHU010000029.1"/>
</dbReference>
<keyword evidence="1" id="KW-0472">Membrane</keyword>
<accession>A0ABN1T0Y3</accession>